<keyword evidence="2" id="KW-1185">Reference proteome</keyword>
<name>A0ABW2B052_9RHOB</name>
<dbReference type="EMBL" id="JBHSWG010000001">
    <property type="protein sequence ID" value="MFC6758561.1"/>
    <property type="molecule type" value="Genomic_DNA"/>
</dbReference>
<evidence type="ECO:0000313" key="2">
    <source>
        <dbReference type="Proteomes" id="UP001596353"/>
    </source>
</evidence>
<organism evidence="1 2">
    <name type="scientific">Sulfitobacter porphyrae</name>
    <dbReference type="NCBI Taxonomy" id="1246864"/>
    <lineage>
        <taxon>Bacteria</taxon>
        <taxon>Pseudomonadati</taxon>
        <taxon>Pseudomonadota</taxon>
        <taxon>Alphaproteobacteria</taxon>
        <taxon>Rhodobacterales</taxon>
        <taxon>Roseobacteraceae</taxon>
        <taxon>Sulfitobacter</taxon>
    </lineage>
</organism>
<accession>A0ABW2B052</accession>
<reference evidence="2" key="1">
    <citation type="journal article" date="2019" name="Int. J. Syst. Evol. Microbiol.">
        <title>The Global Catalogue of Microorganisms (GCM) 10K type strain sequencing project: providing services to taxonomists for standard genome sequencing and annotation.</title>
        <authorList>
            <consortium name="The Broad Institute Genomics Platform"/>
            <consortium name="The Broad Institute Genome Sequencing Center for Infectious Disease"/>
            <person name="Wu L."/>
            <person name="Ma J."/>
        </authorList>
    </citation>
    <scope>NUCLEOTIDE SEQUENCE [LARGE SCALE GENOMIC DNA]</scope>
    <source>
        <strain evidence="2">CCUG 66188</strain>
    </source>
</reference>
<gene>
    <name evidence="1" type="ORF">ACFQFQ_02040</name>
</gene>
<proteinExistence type="predicted"/>
<comment type="caution">
    <text evidence="1">The sequence shown here is derived from an EMBL/GenBank/DDBJ whole genome shotgun (WGS) entry which is preliminary data.</text>
</comment>
<protein>
    <submittedName>
        <fullName evidence="1">Uncharacterized protein</fullName>
    </submittedName>
</protein>
<sequence>MLTSGMAMADVVHADDVIITRSLCVGFDCANGEAFGSDTIRLKENNLRIKAMDTSVGAFPSVDWQLTFNDSTSGGANKFSVDEVDNGRTPFTILSGARSNSIFVNSSGKVGFGTATPVTDLHARSGNTPTLRLEQDTSSGFAAQTWDVVQRDELFHS</sequence>
<evidence type="ECO:0000313" key="1">
    <source>
        <dbReference type="EMBL" id="MFC6758561.1"/>
    </source>
</evidence>
<dbReference type="Proteomes" id="UP001596353">
    <property type="component" value="Unassembled WGS sequence"/>
</dbReference>